<reference evidence="3 4" key="1">
    <citation type="submission" date="2017-06" db="EMBL/GenBank/DDBJ databases">
        <authorList>
            <person name="Kim H.J."/>
            <person name="Triplett B.A."/>
        </authorList>
    </citation>
    <scope>NUCLEOTIDE SEQUENCE [LARGE SCALE GENOMIC DNA]</scope>
    <source>
        <strain evidence="3 4">DSM 29052</strain>
    </source>
</reference>
<dbReference type="PANTHER" id="PTHR48107">
    <property type="entry name" value="NADPH-DEPENDENT ALDEHYDE REDUCTASE-LIKE PROTEIN, CHLOROPLASTIC-RELATED"/>
    <property type="match status" value="1"/>
</dbReference>
<dbReference type="Pfam" id="PF13561">
    <property type="entry name" value="adh_short_C2"/>
    <property type="match status" value="1"/>
</dbReference>
<dbReference type="PRINTS" id="PR00080">
    <property type="entry name" value="SDRFAMILY"/>
</dbReference>
<dbReference type="Gene3D" id="3.40.50.720">
    <property type="entry name" value="NAD(P)-binding Rossmann-like Domain"/>
    <property type="match status" value="1"/>
</dbReference>
<dbReference type="SUPFAM" id="SSF51735">
    <property type="entry name" value="NAD(P)-binding Rossmann-fold domains"/>
    <property type="match status" value="1"/>
</dbReference>
<keyword evidence="4" id="KW-1185">Reference proteome</keyword>
<gene>
    <name evidence="3" type="ORF">SAMN06265370_109108</name>
</gene>
<evidence type="ECO:0000256" key="2">
    <source>
        <dbReference type="ARBA" id="ARBA00023002"/>
    </source>
</evidence>
<dbReference type="PANTHER" id="PTHR48107:SF7">
    <property type="entry name" value="RE15974P"/>
    <property type="match status" value="1"/>
</dbReference>
<protein>
    <submittedName>
        <fullName evidence="3">3-oxoacyl-[acyl-carrier protein] reductase</fullName>
    </submittedName>
</protein>
<dbReference type="InterPro" id="IPR002347">
    <property type="entry name" value="SDR_fam"/>
</dbReference>
<comment type="similarity">
    <text evidence="1">Belongs to the short-chain dehydrogenases/reductases (SDR) family.</text>
</comment>
<keyword evidence="2" id="KW-0560">Oxidoreductase</keyword>
<name>A0A238X5M4_9RHOB</name>
<dbReference type="OrthoDB" id="9792355at2"/>
<dbReference type="FunFam" id="3.40.50.720:FF:000084">
    <property type="entry name" value="Short-chain dehydrogenase reductase"/>
    <property type="match status" value="1"/>
</dbReference>
<dbReference type="RefSeq" id="WP_089270691.1">
    <property type="nucleotide sequence ID" value="NZ_FZNN01000009.1"/>
</dbReference>
<dbReference type="InterPro" id="IPR036291">
    <property type="entry name" value="NAD(P)-bd_dom_sf"/>
</dbReference>
<dbReference type="EMBL" id="FZNN01000009">
    <property type="protein sequence ID" value="SNR54355.1"/>
    <property type="molecule type" value="Genomic_DNA"/>
</dbReference>
<sequence>MTRKTAIVFGGSRGIGAAIVQALTRDGFDVALTYTSKAPAAPTAPNGATITLHKADIRNADDVAAVFAAVGRAPDCVVANAGINVPPGPIAQFPDDSFRDLVEVNIVGAFHVLRAAAANVADGGTIIGLTTSLVRVAVPGVGPYSATKAAVECLLRSMSKELAGRGVRVNGVAPGPVDTDLFRSGKDEAALQRSASLSPFNRVGKPEEVAEVVSFLASDRASWVHGQIVQPNGGLV</sequence>
<evidence type="ECO:0000313" key="3">
    <source>
        <dbReference type="EMBL" id="SNR54355.1"/>
    </source>
</evidence>
<organism evidence="3 4">
    <name type="scientific">Puniceibacterium sediminis</name>
    <dbReference type="NCBI Taxonomy" id="1608407"/>
    <lineage>
        <taxon>Bacteria</taxon>
        <taxon>Pseudomonadati</taxon>
        <taxon>Pseudomonadota</taxon>
        <taxon>Alphaproteobacteria</taxon>
        <taxon>Rhodobacterales</taxon>
        <taxon>Paracoccaceae</taxon>
        <taxon>Puniceibacterium</taxon>
    </lineage>
</organism>
<dbReference type="GO" id="GO:0016614">
    <property type="term" value="F:oxidoreductase activity, acting on CH-OH group of donors"/>
    <property type="evidence" value="ECO:0007669"/>
    <property type="project" value="UniProtKB-ARBA"/>
</dbReference>
<dbReference type="PRINTS" id="PR00081">
    <property type="entry name" value="GDHRDH"/>
</dbReference>
<evidence type="ECO:0000256" key="1">
    <source>
        <dbReference type="ARBA" id="ARBA00006484"/>
    </source>
</evidence>
<dbReference type="Proteomes" id="UP000198417">
    <property type="component" value="Unassembled WGS sequence"/>
</dbReference>
<proteinExistence type="inferred from homology"/>
<dbReference type="AlphaFoldDB" id="A0A238X5M4"/>
<evidence type="ECO:0000313" key="4">
    <source>
        <dbReference type="Proteomes" id="UP000198417"/>
    </source>
</evidence>
<accession>A0A238X5M4</accession>